<proteinExistence type="predicted"/>
<evidence type="ECO:0000313" key="5">
    <source>
        <dbReference type="Proteomes" id="UP000283732"/>
    </source>
</evidence>
<dbReference type="EMBL" id="QSEF01000002">
    <property type="protein sequence ID" value="RGZ51223.1"/>
    <property type="molecule type" value="Genomic_DNA"/>
</dbReference>
<name>A0A3R6HKW7_9BACT</name>
<evidence type="ECO:0000313" key="4">
    <source>
        <dbReference type="EMBL" id="RHH77132.1"/>
    </source>
</evidence>
<dbReference type="PROSITE" id="PS51257">
    <property type="entry name" value="PROKAR_LIPOPROTEIN"/>
    <property type="match status" value="1"/>
</dbReference>
<evidence type="ECO:0000259" key="2">
    <source>
        <dbReference type="Pfam" id="PF20736"/>
    </source>
</evidence>
<accession>A0A3R6HKW7</accession>
<dbReference type="PANTHER" id="PTHR31151:SF0">
    <property type="entry name" value="PROLINE-TRNA LIGASE (DUF1680)"/>
    <property type="match status" value="1"/>
</dbReference>
<sequence>MKKTILLFSILLASCAGKQTQEIRTMERLSTASHNDYYVSNRVPLQPLQFIKLPAGSIEPEGWIRRQIELQKDGLCGHLGEISAWLQKENNAWLKNGGEWGWEEVPYWLRGYGNMAYALRDETLLKETNFWIEAILSSQRADGNFGPVHLNNGKQDFWPNMIVLWIMQSYHEYTNDNRVIDFMTRYCHYLQTVPDDAFLSSYWENSRGGDNLWSVVWLYNRTGDESLLSLAEKIHRNTADWTKSTQLPNWHNVNVAQCFREPATYFLFTKDSAMLAASYNVQSLVRRAFGQVPGGMFGADENARIGFFDPRQGTETCGFVEQMASDEIMLLISGDPYWADHLEDVAFNSYPASLMPDYRALRYLTCPNMAISDSRNHHPGLDNSGPFLAMNPFSSRCCQHNHGFGWPYYVEHLVLATPDNGVAAVLYNSCKANVKVGDGTEITLREQTNYPFEEMTRFTVGTSENVSFPFYLRIPSWCKNASVLINGKKQQTKLAPGTYACIEREWKDGDEVVLNLPMEYAVRQWQVNKNSVSVDYGPLTLSLKIEEEYKQMPSTETAVWDSKWQEGADASAWPTFEILPASPWNYALRVQSPITLQRRNWPSDNNPFTLSSVPMEFKAQGRLVPEWKIDEYGLCGVLPYENARKSDCLDEITLVPMGAARLRISAFPVAEW</sequence>
<protein>
    <recommendedName>
        <fullName evidence="7">Glycoside hydrolase family 127 protein</fullName>
    </recommendedName>
</protein>
<dbReference type="InterPro" id="IPR049046">
    <property type="entry name" value="Beta-AFase-like_GH127_middle"/>
</dbReference>
<dbReference type="Proteomes" id="UP000285173">
    <property type="component" value="Unassembled WGS sequence"/>
</dbReference>
<dbReference type="AlphaFoldDB" id="A0A3R6HKW7"/>
<evidence type="ECO:0008006" key="7">
    <source>
        <dbReference type="Google" id="ProtNLM"/>
    </source>
</evidence>
<dbReference type="InterPro" id="IPR008928">
    <property type="entry name" value="6-hairpin_glycosidase_sf"/>
</dbReference>
<dbReference type="Pfam" id="PF20736">
    <property type="entry name" value="Glyco_hydro127M"/>
    <property type="match status" value="1"/>
</dbReference>
<comment type="caution">
    <text evidence="4">The sequence shown here is derived from an EMBL/GenBank/DDBJ whole genome shotgun (WGS) entry which is preliminary data.</text>
</comment>
<organism evidence="4 5">
    <name type="scientific">Parabacteroides merdae</name>
    <dbReference type="NCBI Taxonomy" id="46503"/>
    <lineage>
        <taxon>Bacteria</taxon>
        <taxon>Pseudomonadati</taxon>
        <taxon>Bacteroidota</taxon>
        <taxon>Bacteroidia</taxon>
        <taxon>Bacteroidales</taxon>
        <taxon>Tannerellaceae</taxon>
        <taxon>Parabacteroides</taxon>
    </lineage>
</organism>
<dbReference type="Proteomes" id="UP000283732">
    <property type="component" value="Unassembled WGS sequence"/>
</dbReference>
<gene>
    <name evidence="4" type="ORF">DW191_10280</name>
    <name evidence="3" type="ORF">DW986_02025</name>
</gene>
<dbReference type="InterPro" id="IPR012878">
    <property type="entry name" value="Beta-AFase-like_GH127_cat"/>
</dbReference>
<evidence type="ECO:0000313" key="3">
    <source>
        <dbReference type="EMBL" id="RGZ51223.1"/>
    </source>
</evidence>
<dbReference type="SUPFAM" id="SSF48208">
    <property type="entry name" value="Six-hairpin glycosidases"/>
    <property type="match status" value="1"/>
</dbReference>
<feature type="domain" description="Non-reducing end beta-L-arabinofuranosidase-like GH127 middle" evidence="2">
    <location>
        <begin position="422"/>
        <end position="518"/>
    </location>
</feature>
<reference evidence="5 6" key="1">
    <citation type="submission" date="2018-08" db="EMBL/GenBank/DDBJ databases">
        <title>A genome reference for cultivated species of the human gut microbiota.</title>
        <authorList>
            <person name="Zou Y."/>
            <person name="Xue W."/>
            <person name="Luo G."/>
        </authorList>
    </citation>
    <scope>NUCLEOTIDE SEQUENCE [LARGE SCALE GENOMIC DNA]</scope>
    <source>
        <strain evidence="4 5">AM16-50</strain>
        <strain evidence="3 6">AM50-15</strain>
    </source>
</reference>
<dbReference type="GO" id="GO:0005975">
    <property type="term" value="P:carbohydrate metabolic process"/>
    <property type="evidence" value="ECO:0007669"/>
    <property type="project" value="InterPro"/>
</dbReference>
<evidence type="ECO:0000259" key="1">
    <source>
        <dbReference type="Pfam" id="PF07944"/>
    </source>
</evidence>
<evidence type="ECO:0000313" key="6">
    <source>
        <dbReference type="Proteomes" id="UP000285173"/>
    </source>
</evidence>
<dbReference type="Pfam" id="PF07944">
    <property type="entry name" value="Beta-AFase-like_GH127_cat"/>
    <property type="match status" value="1"/>
</dbReference>
<dbReference type="PANTHER" id="PTHR31151">
    <property type="entry name" value="PROLINE-TRNA LIGASE (DUF1680)"/>
    <property type="match status" value="1"/>
</dbReference>
<feature type="domain" description="Non-reducing end beta-L-arabinofuranosidase-like GH127 catalytic" evidence="1">
    <location>
        <begin position="46"/>
        <end position="403"/>
    </location>
</feature>
<dbReference type="EMBL" id="QRKC01000004">
    <property type="protein sequence ID" value="RHH77132.1"/>
    <property type="molecule type" value="Genomic_DNA"/>
</dbReference>
<dbReference type="RefSeq" id="WP_122202578.1">
    <property type="nucleotide sequence ID" value="NZ_QRKC01000004.1"/>
</dbReference>